<accession>A0A518N2G1</accession>
<gene>
    <name evidence="5" type="ORF">FPZ22_03540</name>
</gene>
<dbReference type="KEGG" id="lug:FPZ22_03540"/>
<dbReference type="Gene3D" id="2.180.10.10">
    <property type="entry name" value="RHS repeat-associated core"/>
    <property type="match status" value="1"/>
</dbReference>
<dbReference type="NCBIfam" id="TIGR03696">
    <property type="entry name" value="Rhs_assc_core"/>
    <property type="match status" value="1"/>
</dbReference>
<proteinExistence type="predicted"/>
<evidence type="ECO:0000256" key="1">
    <source>
        <dbReference type="ARBA" id="ARBA00022737"/>
    </source>
</evidence>
<feature type="signal peptide" evidence="3">
    <location>
        <begin position="1"/>
        <end position="25"/>
    </location>
</feature>
<sequence length="302" mass="32290">MARTGIGFVMVLAALAWSLPQPGWAQTTVKYVHTDALGSVVAMTDASGLVLEAAREYEPYGGQLVPAIVDGPGYAGHVQDATTGLTYMQQRYYDPEIPRFLSVDPVTAYDNGDMRHFNRYAYAFNNPYSFKDPDGRCSQFINGLVGGLPCEHQQRNLNPAHVAADQATARDAYMVAIPMVAPVAGVAAVEAGPAAVAGTARAISGARSDTGRAVLCLLLSCKTVDPAKPREASGQIRREPTKDAVDALRRRAEQNDTASKSTREGGAQQGTGGGDRTSGFQGVFRVEGRIDSRRLDRELKGK</sequence>
<feature type="region of interest" description="Disordered" evidence="2">
    <location>
        <begin position="228"/>
        <end position="287"/>
    </location>
</feature>
<dbReference type="OrthoDB" id="9816400at2"/>
<evidence type="ECO:0000256" key="2">
    <source>
        <dbReference type="SAM" id="MobiDB-lite"/>
    </source>
</evidence>
<feature type="compositionally biased region" description="Basic and acidic residues" evidence="2">
    <location>
        <begin position="228"/>
        <end position="254"/>
    </location>
</feature>
<reference evidence="5 6" key="1">
    <citation type="submission" date="2019-07" db="EMBL/GenBank/DDBJ databases">
        <title>Full genome sequence of Luteimonas sp. Gr-4.</title>
        <authorList>
            <person name="Im W.-T."/>
        </authorList>
    </citation>
    <scope>NUCLEOTIDE SEQUENCE [LARGE SCALE GENOMIC DNA]</scope>
    <source>
        <strain evidence="5 6">Gr-4</strain>
    </source>
</reference>
<keyword evidence="6" id="KW-1185">Reference proteome</keyword>
<evidence type="ECO:0000256" key="3">
    <source>
        <dbReference type="SAM" id="SignalP"/>
    </source>
</evidence>
<evidence type="ECO:0000313" key="5">
    <source>
        <dbReference type="EMBL" id="QDW66079.1"/>
    </source>
</evidence>
<dbReference type="PANTHER" id="PTHR32305:SF17">
    <property type="entry name" value="TRNA NUCLEASE WAPA"/>
    <property type="match status" value="1"/>
</dbReference>
<dbReference type="Proteomes" id="UP000316584">
    <property type="component" value="Chromosome"/>
</dbReference>
<evidence type="ECO:0000259" key="4">
    <source>
        <dbReference type="Pfam" id="PF25023"/>
    </source>
</evidence>
<organism evidence="5 6">
    <name type="scientific">Luteimonas granuli</name>
    <dbReference type="NCBI Taxonomy" id="1176533"/>
    <lineage>
        <taxon>Bacteria</taxon>
        <taxon>Pseudomonadati</taxon>
        <taxon>Pseudomonadota</taxon>
        <taxon>Gammaproteobacteria</taxon>
        <taxon>Lysobacterales</taxon>
        <taxon>Lysobacteraceae</taxon>
        <taxon>Luteimonas</taxon>
    </lineage>
</organism>
<protein>
    <submittedName>
        <fullName evidence="5">RHS repeat-associated core domain-containing protein</fullName>
    </submittedName>
</protein>
<dbReference type="InterPro" id="IPR022385">
    <property type="entry name" value="Rhs_assc_core"/>
</dbReference>
<keyword evidence="3" id="KW-0732">Signal</keyword>
<name>A0A518N2G1_9GAMM</name>
<feature type="domain" description="Teneurin-like YD-shell" evidence="4">
    <location>
        <begin position="31"/>
        <end position="127"/>
    </location>
</feature>
<dbReference type="EMBL" id="CP042218">
    <property type="protein sequence ID" value="QDW66079.1"/>
    <property type="molecule type" value="Genomic_DNA"/>
</dbReference>
<dbReference type="Pfam" id="PF25023">
    <property type="entry name" value="TEN_YD-shell"/>
    <property type="match status" value="1"/>
</dbReference>
<evidence type="ECO:0000313" key="6">
    <source>
        <dbReference type="Proteomes" id="UP000316584"/>
    </source>
</evidence>
<feature type="compositionally biased region" description="Gly residues" evidence="2">
    <location>
        <begin position="267"/>
        <end position="276"/>
    </location>
</feature>
<feature type="chain" id="PRO_5021918244" evidence="3">
    <location>
        <begin position="26"/>
        <end position="302"/>
    </location>
</feature>
<keyword evidence="1" id="KW-0677">Repeat</keyword>
<dbReference type="RefSeq" id="WP_144890401.1">
    <property type="nucleotide sequence ID" value="NZ_CP042218.1"/>
</dbReference>
<dbReference type="AlphaFoldDB" id="A0A518N2G1"/>
<dbReference type="PANTHER" id="PTHR32305">
    <property type="match status" value="1"/>
</dbReference>
<dbReference type="InterPro" id="IPR056823">
    <property type="entry name" value="TEN-like_YD-shell"/>
</dbReference>
<dbReference type="InterPro" id="IPR050708">
    <property type="entry name" value="T6SS_VgrG/RHS"/>
</dbReference>